<evidence type="ECO:0000256" key="6">
    <source>
        <dbReference type="ARBA" id="ARBA00022989"/>
    </source>
</evidence>
<keyword evidence="5 8" id="KW-0812">Transmembrane</keyword>
<feature type="transmembrane region" description="Helical" evidence="8">
    <location>
        <begin position="162"/>
        <end position="178"/>
    </location>
</feature>
<feature type="transmembrane region" description="Helical" evidence="8">
    <location>
        <begin position="136"/>
        <end position="155"/>
    </location>
</feature>
<organism evidence="9 10">
    <name type="scientific">Fructobacillus fructosus</name>
    <dbReference type="NCBI Taxonomy" id="1631"/>
    <lineage>
        <taxon>Bacteria</taxon>
        <taxon>Bacillati</taxon>
        <taxon>Bacillota</taxon>
        <taxon>Bacilli</taxon>
        <taxon>Lactobacillales</taxon>
        <taxon>Lactobacillaceae</taxon>
        <taxon>Fructobacillus</taxon>
    </lineage>
</organism>
<evidence type="ECO:0000313" key="10">
    <source>
        <dbReference type="Proteomes" id="UP001314261"/>
    </source>
</evidence>
<evidence type="ECO:0000256" key="5">
    <source>
        <dbReference type="ARBA" id="ARBA00022692"/>
    </source>
</evidence>
<dbReference type="InterPro" id="IPR011606">
    <property type="entry name" value="Brnchd-chn_aa_trnsp_permease"/>
</dbReference>
<name>A0ABN9YJV9_9LACO</name>
<keyword evidence="4" id="KW-1003">Cell membrane</keyword>
<feature type="transmembrane region" description="Helical" evidence="8">
    <location>
        <begin position="12"/>
        <end position="30"/>
    </location>
</feature>
<evidence type="ECO:0000256" key="4">
    <source>
        <dbReference type="ARBA" id="ARBA00022475"/>
    </source>
</evidence>
<protein>
    <submittedName>
        <fullName evidence="9">Predicted branched-chain amino acid permease (Azaleucine resistance) (AzlC)</fullName>
    </submittedName>
</protein>
<keyword evidence="6 8" id="KW-1133">Transmembrane helix</keyword>
<evidence type="ECO:0000256" key="2">
    <source>
        <dbReference type="ARBA" id="ARBA00010735"/>
    </source>
</evidence>
<evidence type="ECO:0000256" key="3">
    <source>
        <dbReference type="ARBA" id="ARBA00022448"/>
    </source>
</evidence>
<gene>
    <name evidence="9" type="ORF">R54839_PPFHFPJH_00284</name>
</gene>
<evidence type="ECO:0000256" key="8">
    <source>
        <dbReference type="SAM" id="Phobius"/>
    </source>
</evidence>
<reference evidence="9 10" key="1">
    <citation type="submission" date="2023-10" db="EMBL/GenBank/DDBJ databases">
        <authorList>
            <person name="Botero Cardona J."/>
        </authorList>
    </citation>
    <scope>NUCLEOTIDE SEQUENCE [LARGE SCALE GENOMIC DNA]</scope>
    <source>
        <strain evidence="9 10">R-54839</strain>
    </source>
</reference>
<keyword evidence="7 8" id="KW-0472">Membrane</keyword>
<accession>A0ABN9YJV9</accession>
<evidence type="ECO:0000256" key="1">
    <source>
        <dbReference type="ARBA" id="ARBA00004651"/>
    </source>
</evidence>
<comment type="subcellular location">
    <subcellularLocation>
        <location evidence="1">Cell membrane</location>
        <topology evidence="1">Multi-pass membrane protein</topology>
    </subcellularLocation>
</comment>
<comment type="caution">
    <text evidence="9">The sequence shown here is derived from an EMBL/GenBank/DDBJ whole genome shotgun (WGS) entry which is preliminary data.</text>
</comment>
<dbReference type="EMBL" id="CAUZLR010000001">
    <property type="protein sequence ID" value="CAK1227856.1"/>
    <property type="molecule type" value="Genomic_DNA"/>
</dbReference>
<dbReference type="Pfam" id="PF03591">
    <property type="entry name" value="AzlC"/>
    <property type="match status" value="1"/>
</dbReference>
<dbReference type="PANTHER" id="PTHR34979:SF1">
    <property type="entry name" value="INNER MEMBRANE PROTEIN YGAZ"/>
    <property type="match status" value="1"/>
</dbReference>
<comment type="similarity">
    <text evidence="2">Belongs to the AzlC family.</text>
</comment>
<feature type="transmembrane region" description="Helical" evidence="8">
    <location>
        <begin position="184"/>
        <end position="217"/>
    </location>
</feature>
<evidence type="ECO:0000256" key="7">
    <source>
        <dbReference type="ARBA" id="ARBA00023136"/>
    </source>
</evidence>
<proteinExistence type="inferred from homology"/>
<sequence length="230" mass="26432">MSQEFSFAFKKTLPIMTGFLFLGLTYGIYMNQLGFNFLFPTLMALTIFGGSIEFVIANALLKPFNPWLILFLTLVINSRHLFYGLSMLEKYKATGWRKLYLIFGMCDESFSINFATNVPKTVDRQGFYFYVTLLNHFYWVLGAFLGGISGSFITFRIKGIDFVLVALFLVLFISQYQVKANRLVALLGVMVGLFALFVFGAQFFLPLALLLMVIILWFAYRRETQNELNE</sequence>
<feature type="transmembrane region" description="Helical" evidence="8">
    <location>
        <begin position="67"/>
        <end position="87"/>
    </location>
</feature>
<keyword evidence="3" id="KW-0813">Transport</keyword>
<evidence type="ECO:0000313" key="9">
    <source>
        <dbReference type="EMBL" id="CAK1227856.1"/>
    </source>
</evidence>
<keyword evidence="10" id="KW-1185">Reference proteome</keyword>
<feature type="transmembrane region" description="Helical" evidence="8">
    <location>
        <begin position="37"/>
        <end position="61"/>
    </location>
</feature>
<dbReference type="Proteomes" id="UP001314261">
    <property type="component" value="Unassembled WGS sequence"/>
</dbReference>
<dbReference type="RefSeq" id="WP_187753287.1">
    <property type="nucleotide sequence ID" value="NZ_CAUZLN010000001.1"/>
</dbReference>
<dbReference type="PANTHER" id="PTHR34979">
    <property type="entry name" value="INNER MEMBRANE PROTEIN YGAZ"/>
    <property type="match status" value="1"/>
</dbReference>